<evidence type="ECO:0000259" key="2">
    <source>
        <dbReference type="Pfam" id="PF04892"/>
    </source>
</evidence>
<dbReference type="OrthoDB" id="3787741at2"/>
<protein>
    <recommendedName>
        <fullName evidence="2">VanZ-like domain-containing protein</fullName>
    </recommendedName>
</protein>
<reference evidence="3 4" key="1">
    <citation type="submission" date="2019-11" db="EMBL/GenBank/DDBJ databases">
        <title>Agromyces kandeliae sp. nov., isolated from mangrove soil.</title>
        <authorList>
            <person name="Wang R."/>
        </authorList>
    </citation>
    <scope>NUCLEOTIDE SEQUENCE [LARGE SCALE GENOMIC DNA]</scope>
    <source>
        <strain evidence="3 4">JCM 11431</strain>
    </source>
</reference>
<dbReference type="Pfam" id="PF04892">
    <property type="entry name" value="VanZ"/>
    <property type="match status" value="1"/>
</dbReference>
<evidence type="ECO:0000256" key="1">
    <source>
        <dbReference type="SAM" id="Phobius"/>
    </source>
</evidence>
<accession>A0A7C9MJD8</accession>
<keyword evidence="1" id="KW-0812">Transmembrane</keyword>
<name>A0A7C9MJD8_9MICO</name>
<keyword evidence="1" id="KW-1133">Transmembrane helix</keyword>
<keyword evidence="4" id="KW-1185">Reference proteome</keyword>
<dbReference type="InterPro" id="IPR006976">
    <property type="entry name" value="VanZ-like"/>
</dbReference>
<dbReference type="EMBL" id="WODA01000025">
    <property type="protein sequence ID" value="MUN08578.1"/>
    <property type="molecule type" value="Genomic_DNA"/>
</dbReference>
<organism evidence="3 4">
    <name type="scientific">Agromyces luteolus</name>
    <dbReference type="NCBI Taxonomy" id="88373"/>
    <lineage>
        <taxon>Bacteria</taxon>
        <taxon>Bacillati</taxon>
        <taxon>Actinomycetota</taxon>
        <taxon>Actinomycetes</taxon>
        <taxon>Micrococcales</taxon>
        <taxon>Microbacteriaceae</taxon>
        <taxon>Agromyces</taxon>
    </lineage>
</organism>
<feature type="transmembrane region" description="Helical" evidence="1">
    <location>
        <begin position="94"/>
        <end position="113"/>
    </location>
</feature>
<comment type="caution">
    <text evidence="3">The sequence shown here is derived from an EMBL/GenBank/DDBJ whole genome shotgun (WGS) entry which is preliminary data.</text>
</comment>
<proteinExistence type="predicted"/>
<dbReference type="Proteomes" id="UP000480122">
    <property type="component" value="Unassembled WGS sequence"/>
</dbReference>
<evidence type="ECO:0000313" key="4">
    <source>
        <dbReference type="Proteomes" id="UP000480122"/>
    </source>
</evidence>
<keyword evidence="1" id="KW-0472">Membrane</keyword>
<dbReference type="RefSeq" id="WP_155843457.1">
    <property type="nucleotide sequence ID" value="NZ_BAAAIA010000008.1"/>
</dbReference>
<dbReference type="AlphaFoldDB" id="A0A7C9MJD8"/>
<feature type="transmembrane region" description="Helical" evidence="1">
    <location>
        <begin position="69"/>
        <end position="87"/>
    </location>
</feature>
<evidence type="ECO:0000313" key="3">
    <source>
        <dbReference type="EMBL" id="MUN08578.1"/>
    </source>
</evidence>
<sequence>MPTAERSGSRGRFSPVYAALTLAYLLLVGRFTLADPPWLTTPNEIPGGVLALGAWTDADTWTTGSAFEFAANVILFAVLGFLLGRALPRASPAALIAVSVLVTLSIEIAQIPLPRVSDPRDLIANTMGAVVGVLITRGRTLPARTIADIDRGAT</sequence>
<gene>
    <name evidence="3" type="ORF">GLX25_15825</name>
</gene>
<feature type="domain" description="VanZ-like" evidence="2">
    <location>
        <begin position="60"/>
        <end position="136"/>
    </location>
</feature>